<dbReference type="SUPFAM" id="SSF82771">
    <property type="entry name" value="GIY-YIG endonuclease"/>
    <property type="match status" value="1"/>
</dbReference>
<evidence type="ECO:0000256" key="1">
    <source>
        <dbReference type="ARBA" id="ARBA00007435"/>
    </source>
</evidence>
<evidence type="ECO:0000259" key="2">
    <source>
        <dbReference type="PROSITE" id="PS50164"/>
    </source>
</evidence>
<dbReference type="InterPro" id="IPR035901">
    <property type="entry name" value="GIY-YIG_endonuc_sf"/>
</dbReference>
<reference evidence="3 4" key="1">
    <citation type="submission" date="2019-01" db="EMBL/GenBank/DDBJ databases">
        <authorList>
            <person name="Zhang S."/>
        </authorList>
    </citation>
    <scope>NUCLEOTIDE SEQUENCE [LARGE SCALE GENOMIC DNA]</scope>
    <source>
        <strain evidence="3 4">1626</strain>
    </source>
</reference>
<sequence length="117" mass="13855">MDRHPCVYIMASTRNGTLYTGVTSDLVGRIWQHREHLVDGFTARYEVTRLVWYEVHVTIESAIEREKRIKKWNRDWKLRLIDGMNPSWRDLWPDIAEQVPKATSMGSRLRGNDDQQV</sequence>
<dbReference type="SMART" id="SM00465">
    <property type="entry name" value="GIYc"/>
    <property type="match status" value="1"/>
</dbReference>
<comment type="similarity">
    <text evidence="1">Belongs to the UPF0213 family.</text>
</comment>
<name>A0A4Z1RET8_9GAMM</name>
<evidence type="ECO:0000313" key="4">
    <source>
        <dbReference type="Proteomes" id="UP000298681"/>
    </source>
</evidence>
<dbReference type="CDD" id="cd10448">
    <property type="entry name" value="GIY-YIG_unchar_3"/>
    <property type="match status" value="1"/>
</dbReference>
<dbReference type="EMBL" id="SPUH01000001">
    <property type="protein sequence ID" value="TKS55368.1"/>
    <property type="molecule type" value="Genomic_DNA"/>
</dbReference>
<dbReference type="Pfam" id="PF01541">
    <property type="entry name" value="GIY-YIG"/>
    <property type="match status" value="1"/>
</dbReference>
<protein>
    <submittedName>
        <fullName evidence="3">GIY-YIG nuclease family protein</fullName>
    </submittedName>
</protein>
<dbReference type="PANTHER" id="PTHR34477:SF5">
    <property type="entry name" value="BSL5627 PROTEIN"/>
    <property type="match status" value="1"/>
</dbReference>
<gene>
    <name evidence="3" type="ORF">E4582_08735</name>
</gene>
<feature type="domain" description="GIY-YIG" evidence="2">
    <location>
        <begin position="3"/>
        <end position="79"/>
    </location>
</feature>
<accession>A0A4Z1RET8</accession>
<comment type="caution">
    <text evidence="3">The sequence shown here is derived from an EMBL/GenBank/DDBJ whole genome shotgun (WGS) entry which is preliminary data.</text>
</comment>
<dbReference type="Proteomes" id="UP000298681">
    <property type="component" value="Unassembled WGS sequence"/>
</dbReference>
<dbReference type="InterPro" id="IPR000305">
    <property type="entry name" value="GIY-YIG_endonuc"/>
</dbReference>
<organism evidence="3 4">
    <name type="scientific">Luteimonas yindakuii</name>
    <dbReference type="NCBI Taxonomy" id="2565782"/>
    <lineage>
        <taxon>Bacteria</taxon>
        <taxon>Pseudomonadati</taxon>
        <taxon>Pseudomonadota</taxon>
        <taxon>Gammaproteobacteria</taxon>
        <taxon>Lysobacterales</taxon>
        <taxon>Lysobacteraceae</taxon>
        <taxon>Luteimonas</taxon>
    </lineage>
</organism>
<dbReference type="Gene3D" id="3.40.1440.10">
    <property type="entry name" value="GIY-YIG endonuclease"/>
    <property type="match status" value="1"/>
</dbReference>
<dbReference type="PROSITE" id="PS50164">
    <property type="entry name" value="GIY_YIG"/>
    <property type="match status" value="1"/>
</dbReference>
<dbReference type="InterPro" id="IPR050190">
    <property type="entry name" value="UPF0213_domain"/>
</dbReference>
<dbReference type="AlphaFoldDB" id="A0A4Z1RET8"/>
<proteinExistence type="inferred from homology"/>
<dbReference type="PANTHER" id="PTHR34477">
    <property type="entry name" value="UPF0213 PROTEIN YHBQ"/>
    <property type="match status" value="1"/>
</dbReference>
<keyword evidence="4" id="KW-1185">Reference proteome</keyword>
<evidence type="ECO:0000313" key="3">
    <source>
        <dbReference type="EMBL" id="TKS55368.1"/>
    </source>
</evidence>